<organism evidence="4">
    <name type="scientific">Zooxanthella nutricula</name>
    <dbReference type="NCBI Taxonomy" id="1333877"/>
    <lineage>
        <taxon>Eukaryota</taxon>
        <taxon>Sar</taxon>
        <taxon>Alveolata</taxon>
        <taxon>Dinophyceae</taxon>
        <taxon>Peridiniales</taxon>
        <taxon>Peridiniales incertae sedis</taxon>
        <taxon>Zooxanthella</taxon>
    </lineage>
</organism>
<evidence type="ECO:0000259" key="3">
    <source>
        <dbReference type="PROSITE" id="PS51857"/>
    </source>
</evidence>
<feature type="compositionally biased region" description="Low complexity" evidence="2">
    <location>
        <begin position="85"/>
        <end position="96"/>
    </location>
</feature>
<dbReference type="PANTHER" id="PTHR12962">
    <property type="entry name" value="CALCIUM-REGULATED HEAT STABLE PROTEIN CRHSP-24-RELATED"/>
    <property type="match status" value="1"/>
</dbReference>
<dbReference type="PANTHER" id="PTHR12962:SF1">
    <property type="entry name" value="COLD SHOCK DOMAIN-CONTAINING PROTEIN CG9705"/>
    <property type="match status" value="1"/>
</dbReference>
<feature type="domain" description="CSD" evidence="3">
    <location>
        <begin position="7"/>
        <end position="72"/>
    </location>
</feature>
<protein>
    <recommendedName>
        <fullName evidence="3">CSD domain-containing protein</fullName>
    </recommendedName>
</protein>
<dbReference type="CDD" id="cd04458">
    <property type="entry name" value="CSP_CDS"/>
    <property type="match status" value="1"/>
</dbReference>
<evidence type="ECO:0000313" key="4">
    <source>
        <dbReference type="EMBL" id="CAD9561381.1"/>
    </source>
</evidence>
<dbReference type="GO" id="GO:0003730">
    <property type="term" value="F:mRNA 3'-UTR binding"/>
    <property type="evidence" value="ECO:0007669"/>
    <property type="project" value="TreeGrafter"/>
</dbReference>
<dbReference type="InterPro" id="IPR052069">
    <property type="entry name" value="Ca-reg_mRNA-binding_domain"/>
</dbReference>
<dbReference type="PROSITE" id="PS51857">
    <property type="entry name" value="CSD_2"/>
    <property type="match status" value="1"/>
</dbReference>
<evidence type="ECO:0000256" key="1">
    <source>
        <dbReference type="ARBA" id="ARBA00022553"/>
    </source>
</evidence>
<dbReference type="SUPFAM" id="SSF50249">
    <property type="entry name" value="Nucleic acid-binding proteins"/>
    <property type="match status" value="2"/>
</dbReference>
<feature type="region of interest" description="Disordered" evidence="2">
    <location>
        <begin position="71"/>
        <end position="99"/>
    </location>
</feature>
<dbReference type="InterPro" id="IPR011129">
    <property type="entry name" value="CSD"/>
</dbReference>
<dbReference type="InterPro" id="IPR012340">
    <property type="entry name" value="NA-bd_OB-fold"/>
</dbReference>
<dbReference type="InterPro" id="IPR002059">
    <property type="entry name" value="CSP_DNA-bd"/>
</dbReference>
<dbReference type="GO" id="GO:0043488">
    <property type="term" value="P:regulation of mRNA stability"/>
    <property type="evidence" value="ECO:0007669"/>
    <property type="project" value="TreeGrafter"/>
</dbReference>
<reference evidence="4" key="1">
    <citation type="submission" date="2021-01" db="EMBL/GenBank/DDBJ databases">
        <authorList>
            <person name="Corre E."/>
            <person name="Pelletier E."/>
            <person name="Niang G."/>
            <person name="Scheremetjew M."/>
            <person name="Finn R."/>
            <person name="Kale V."/>
            <person name="Holt S."/>
            <person name="Cochrane G."/>
            <person name="Meng A."/>
            <person name="Brown T."/>
            <person name="Cohen L."/>
        </authorList>
    </citation>
    <scope>NUCLEOTIDE SEQUENCE</scope>
    <source>
        <strain evidence="4">RCC3387</strain>
    </source>
</reference>
<gene>
    <name evidence="4" type="ORF">BRAN1462_LOCUS23618</name>
</gene>
<keyword evidence="1" id="KW-0597">Phosphoprotein</keyword>
<name>A0A7S2NUQ4_9DINO</name>
<dbReference type="AlphaFoldDB" id="A0A7S2NUQ4"/>
<dbReference type="SMART" id="SM00357">
    <property type="entry name" value="CSP"/>
    <property type="match status" value="2"/>
</dbReference>
<dbReference type="EMBL" id="HBGW01037341">
    <property type="protein sequence ID" value="CAD9561381.1"/>
    <property type="molecule type" value="Transcribed_RNA"/>
</dbReference>
<dbReference type="Pfam" id="PF00313">
    <property type="entry name" value="CSD"/>
    <property type="match status" value="1"/>
</dbReference>
<dbReference type="GO" id="GO:0005737">
    <property type="term" value="C:cytoplasm"/>
    <property type="evidence" value="ECO:0007669"/>
    <property type="project" value="TreeGrafter"/>
</dbReference>
<dbReference type="Gene3D" id="2.40.50.140">
    <property type="entry name" value="Nucleic acid-binding proteins"/>
    <property type="match status" value="2"/>
</dbReference>
<sequence length="218" mass="23062">MAFSGAMTNGTVKVWLDERGMGFITPEAGGEDVFVHRSALLDGNCLQVGAPVVFEDGVDPLKGKRCAANVQGATNAPGGGKGKGKWSSNGNRWSGSWKGGSGSDMMGFVMGMMAQMMKGKGKGGKGGYGRPKISTNGKFVVDDSGGVLGEFVGTIRSYHDGKCYGFIECADLEPHGYKDVFLHGDMKKGYRVGHKVKFTAFLTKEGKCQAKELKSGLK</sequence>
<evidence type="ECO:0000256" key="2">
    <source>
        <dbReference type="SAM" id="MobiDB-lite"/>
    </source>
</evidence>
<accession>A0A7S2NUQ4</accession>
<proteinExistence type="predicted"/>